<gene>
    <name evidence="8" type="ORF">METZ01_LOCUS296317</name>
</gene>
<dbReference type="GO" id="GO:0005737">
    <property type="term" value="C:cytoplasm"/>
    <property type="evidence" value="ECO:0007669"/>
    <property type="project" value="UniProtKB-SubCell"/>
</dbReference>
<dbReference type="Gene3D" id="3.90.20.20">
    <property type="match status" value="1"/>
</dbReference>
<name>A0A382M3I8_9ZZZZ</name>
<dbReference type="InterPro" id="IPR009012">
    <property type="entry name" value="GrpE_head"/>
</dbReference>
<dbReference type="SUPFAM" id="SSF51064">
    <property type="entry name" value="Head domain of nucleotide exchange factor GrpE"/>
    <property type="match status" value="1"/>
</dbReference>
<evidence type="ECO:0008006" key="9">
    <source>
        <dbReference type="Google" id="ProtNLM"/>
    </source>
</evidence>
<sequence>MIDKEQQFGGEQAGESTEPVETGVEDQVLAPCEPTEEDETETDESEADAGDSVAQLKDQLLRALAETENVRRRARKDITDASRYGIANFARDMLSVSDNMARALDSIPDDAREESDIVNAIAEGVEMTAREMASALERHGIQQVSPLGEKFDYNLHQAMFEAKDSGQPDGTIVDVVQAGYMIGERLLRPAMVGVAKGGGIAPSNDADDGGEEGENGAGEAQTNLGAKLDTTA</sequence>
<dbReference type="NCBIfam" id="NF010739">
    <property type="entry name" value="PRK14141.1"/>
    <property type="match status" value="1"/>
</dbReference>
<accession>A0A382M3I8</accession>
<comment type="subunit">
    <text evidence="3">Homodimer.</text>
</comment>
<evidence type="ECO:0000256" key="5">
    <source>
        <dbReference type="ARBA" id="ARBA00023016"/>
    </source>
</evidence>
<dbReference type="GO" id="GO:0042803">
    <property type="term" value="F:protein homodimerization activity"/>
    <property type="evidence" value="ECO:0007669"/>
    <property type="project" value="InterPro"/>
</dbReference>
<dbReference type="Pfam" id="PF01025">
    <property type="entry name" value="GrpE"/>
    <property type="match status" value="1"/>
</dbReference>
<evidence type="ECO:0000256" key="6">
    <source>
        <dbReference type="ARBA" id="ARBA00023186"/>
    </source>
</evidence>
<dbReference type="HAMAP" id="MF_01151">
    <property type="entry name" value="GrpE"/>
    <property type="match status" value="1"/>
</dbReference>
<feature type="region of interest" description="Disordered" evidence="7">
    <location>
        <begin position="1"/>
        <end position="55"/>
    </location>
</feature>
<dbReference type="CDD" id="cd00446">
    <property type="entry name" value="GrpE"/>
    <property type="match status" value="1"/>
</dbReference>
<keyword evidence="4" id="KW-0963">Cytoplasm</keyword>
<reference evidence="8" key="1">
    <citation type="submission" date="2018-05" db="EMBL/GenBank/DDBJ databases">
        <authorList>
            <person name="Lanie J.A."/>
            <person name="Ng W.-L."/>
            <person name="Kazmierczak K.M."/>
            <person name="Andrzejewski T.M."/>
            <person name="Davidsen T.M."/>
            <person name="Wayne K.J."/>
            <person name="Tettelin H."/>
            <person name="Glass J.I."/>
            <person name="Rusch D."/>
            <person name="Podicherti R."/>
            <person name="Tsui H.-C.T."/>
            <person name="Winkler M.E."/>
        </authorList>
    </citation>
    <scope>NUCLEOTIDE SEQUENCE</scope>
</reference>
<feature type="compositionally biased region" description="Acidic residues" evidence="7">
    <location>
        <begin position="34"/>
        <end position="49"/>
    </location>
</feature>
<dbReference type="GO" id="GO:0006457">
    <property type="term" value="P:protein folding"/>
    <property type="evidence" value="ECO:0007669"/>
    <property type="project" value="InterPro"/>
</dbReference>
<dbReference type="InterPro" id="IPR000740">
    <property type="entry name" value="GrpE"/>
</dbReference>
<keyword evidence="6" id="KW-0143">Chaperone</keyword>
<dbReference type="PANTHER" id="PTHR21237:SF23">
    <property type="entry name" value="GRPE PROTEIN HOMOLOG, MITOCHONDRIAL"/>
    <property type="match status" value="1"/>
</dbReference>
<dbReference type="InterPro" id="IPR013805">
    <property type="entry name" value="GrpE_CC"/>
</dbReference>
<keyword evidence="5" id="KW-0346">Stress response</keyword>
<evidence type="ECO:0000313" key="8">
    <source>
        <dbReference type="EMBL" id="SVC43463.1"/>
    </source>
</evidence>
<proteinExistence type="inferred from homology"/>
<evidence type="ECO:0000256" key="4">
    <source>
        <dbReference type="ARBA" id="ARBA00022490"/>
    </source>
</evidence>
<dbReference type="PANTHER" id="PTHR21237">
    <property type="entry name" value="GRPE PROTEIN"/>
    <property type="match status" value="1"/>
</dbReference>
<comment type="similarity">
    <text evidence="2">Belongs to the GrpE family.</text>
</comment>
<feature type="region of interest" description="Disordered" evidence="7">
    <location>
        <begin position="197"/>
        <end position="232"/>
    </location>
</feature>
<dbReference type="SUPFAM" id="SSF58014">
    <property type="entry name" value="Coiled-coil domain of nucleotide exchange factor GrpE"/>
    <property type="match status" value="1"/>
</dbReference>
<dbReference type="AlphaFoldDB" id="A0A382M3I8"/>
<dbReference type="Gene3D" id="2.30.22.10">
    <property type="entry name" value="Head domain of nucleotide exchange factor GrpE"/>
    <property type="match status" value="1"/>
</dbReference>
<comment type="subcellular location">
    <subcellularLocation>
        <location evidence="1">Cytoplasm</location>
    </subcellularLocation>
</comment>
<dbReference type="GO" id="GO:0051087">
    <property type="term" value="F:protein-folding chaperone binding"/>
    <property type="evidence" value="ECO:0007669"/>
    <property type="project" value="InterPro"/>
</dbReference>
<dbReference type="PROSITE" id="PS01071">
    <property type="entry name" value="GRPE"/>
    <property type="match status" value="1"/>
</dbReference>
<dbReference type="EMBL" id="UINC01091025">
    <property type="protein sequence ID" value="SVC43463.1"/>
    <property type="molecule type" value="Genomic_DNA"/>
</dbReference>
<evidence type="ECO:0000256" key="3">
    <source>
        <dbReference type="ARBA" id="ARBA00011738"/>
    </source>
</evidence>
<evidence type="ECO:0000256" key="7">
    <source>
        <dbReference type="SAM" id="MobiDB-lite"/>
    </source>
</evidence>
<dbReference type="PRINTS" id="PR00773">
    <property type="entry name" value="GRPEPROTEIN"/>
</dbReference>
<feature type="compositionally biased region" description="Acidic residues" evidence="7">
    <location>
        <begin position="205"/>
        <end position="214"/>
    </location>
</feature>
<evidence type="ECO:0000256" key="1">
    <source>
        <dbReference type="ARBA" id="ARBA00004496"/>
    </source>
</evidence>
<protein>
    <recommendedName>
        <fullName evidence="9">HSP-70 cofactor</fullName>
    </recommendedName>
</protein>
<dbReference type="GO" id="GO:0051082">
    <property type="term" value="F:unfolded protein binding"/>
    <property type="evidence" value="ECO:0007669"/>
    <property type="project" value="TreeGrafter"/>
</dbReference>
<evidence type="ECO:0000256" key="2">
    <source>
        <dbReference type="ARBA" id="ARBA00009054"/>
    </source>
</evidence>
<dbReference type="FunFam" id="2.30.22.10:FF:000001">
    <property type="entry name" value="Protein GrpE"/>
    <property type="match status" value="1"/>
</dbReference>
<organism evidence="8">
    <name type="scientific">marine metagenome</name>
    <dbReference type="NCBI Taxonomy" id="408172"/>
    <lineage>
        <taxon>unclassified sequences</taxon>
        <taxon>metagenomes</taxon>
        <taxon>ecological metagenomes</taxon>
    </lineage>
</organism>
<dbReference type="GO" id="GO:0000774">
    <property type="term" value="F:adenyl-nucleotide exchange factor activity"/>
    <property type="evidence" value="ECO:0007669"/>
    <property type="project" value="InterPro"/>
</dbReference>